<evidence type="ECO:0000256" key="1">
    <source>
        <dbReference type="ARBA" id="ARBA00001946"/>
    </source>
</evidence>
<evidence type="ECO:0000256" key="6">
    <source>
        <dbReference type="ARBA" id="ARBA00022741"/>
    </source>
</evidence>
<dbReference type="InterPro" id="IPR043519">
    <property type="entry name" value="NT_sf"/>
</dbReference>
<keyword evidence="5" id="KW-0479">Metal-binding</keyword>
<keyword evidence="14" id="KW-1185">Reference proteome</keyword>
<dbReference type="InterPro" id="IPR002646">
    <property type="entry name" value="PolA_pol_head_dom"/>
</dbReference>
<accession>A0ABT6TI43</accession>
<evidence type="ECO:0000259" key="11">
    <source>
        <dbReference type="Pfam" id="PF12627"/>
    </source>
</evidence>
<dbReference type="EMBL" id="JAGRPV010000001">
    <property type="protein sequence ID" value="MDI4645522.1"/>
    <property type="molecule type" value="Genomic_DNA"/>
</dbReference>
<keyword evidence="8 9" id="KW-0694">RNA-binding</keyword>
<dbReference type="PANTHER" id="PTHR46173">
    <property type="entry name" value="CCA TRNA NUCLEOTIDYLTRANSFERASE 1, MITOCHONDRIAL"/>
    <property type="match status" value="1"/>
</dbReference>
<evidence type="ECO:0000256" key="9">
    <source>
        <dbReference type="RuleBase" id="RU003953"/>
    </source>
</evidence>
<evidence type="ECO:0000259" key="10">
    <source>
        <dbReference type="Pfam" id="PF01743"/>
    </source>
</evidence>
<keyword evidence="6" id="KW-0547">Nucleotide-binding</keyword>
<comment type="cofactor">
    <cofactor evidence="1">
        <name>Mg(2+)</name>
        <dbReference type="ChEBI" id="CHEBI:18420"/>
    </cofactor>
</comment>
<evidence type="ECO:0000313" key="14">
    <source>
        <dbReference type="Proteomes" id="UP001161691"/>
    </source>
</evidence>
<name>A0ABT6TI43_9BACL</name>
<dbReference type="InterPro" id="IPR032810">
    <property type="entry name" value="CCA-adding_enz_C"/>
</dbReference>
<gene>
    <name evidence="13" type="ORF">KB449_11140</name>
</gene>
<dbReference type="SUPFAM" id="SSF81891">
    <property type="entry name" value="Poly A polymerase C-terminal region-like"/>
    <property type="match status" value="1"/>
</dbReference>
<keyword evidence="2 9" id="KW-0808">Transferase</keyword>
<dbReference type="InterPro" id="IPR032828">
    <property type="entry name" value="PolyA_RNA-bd"/>
</dbReference>
<keyword evidence="7" id="KW-0460">Magnesium</keyword>
<dbReference type="Pfam" id="PF13735">
    <property type="entry name" value="tRNA_NucTran2_2"/>
    <property type="match status" value="1"/>
</dbReference>
<sequence length="441" mass="48083">MSYEGPQWEAGLEVLQALSRSGSEAYFVGGCVRDALLGIEASDIDIATSADPGEVLRLFPDALPTGLKHGTVTVRRSGFFFEVTTFRQEAGYSDGRRPDDVIFVRDVREDLARRDFTINAMAAGSDGAIVDPFGGMADLRARIMRAVGEPAQRFGEDALRIVRCVRFAARYGLTVDERTWAGVLACRDKLPLVAMERIGAELDKMMAGGDPGRAFALLLAASLPERFKRPLPAAWLARLREIVGNDRECAEPTRADTRAASAERPGLARYMPSSADADLRWAALFLAGEASPEAAEDTMKRLHFAGKRIRRIIDIVRLHLSLPARFDPANWHRSWAIGVLDRGTEAAVDWHALFEAERVRAAFGVPGELHSAVPLWTAALPAVRVADLALRGDELAAAAGRAPGPWIAVALRELLEQVALGELNNDADALRTAFLNKHREG</sequence>
<evidence type="ECO:0000313" key="13">
    <source>
        <dbReference type="EMBL" id="MDI4645522.1"/>
    </source>
</evidence>
<protein>
    <submittedName>
        <fullName evidence="13">[cytidine(C)-cytidine(C)-adenosine (A)]-adding enzyme</fullName>
    </submittedName>
</protein>
<evidence type="ECO:0000259" key="12">
    <source>
        <dbReference type="Pfam" id="PF13735"/>
    </source>
</evidence>
<dbReference type="PANTHER" id="PTHR46173:SF1">
    <property type="entry name" value="CCA TRNA NUCLEOTIDYLTRANSFERASE 1, MITOCHONDRIAL"/>
    <property type="match status" value="1"/>
</dbReference>
<dbReference type="Gene3D" id="1.10.3090.10">
    <property type="entry name" value="cca-adding enzyme, domain 2"/>
    <property type="match status" value="1"/>
</dbReference>
<dbReference type="InterPro" id="IPR050264">
    <property type="entry name" value="Bact_CCA-adding_enz_type3_sf"/>
</dbReference>
<proteinExistence type="inferred from homology"/>
<comment type="similarity">
    <text evidence="9">Belongs to the tRNA nucleotidyltransferase/poly(A) polymerase family.</text>
</comment>
<evidence type="ECO:0000256" key="2">
    <source>
        <dbReference type="ARBA" id="ARBA00022679"/>
    </source>
</evidence>
<evidence type="ECO:0000256" key="5">
    <source>
        <dbReference type="ARBA" id="ARBA00022723"/>
    </source>
</evidence>
<evidence type="ECO:0000256" key="8">
    <source>
        <dbReference type="ARBA" id="ARBA00022884"/>
    </source>
</evidence>
<dbReference type="Proteomes" id="UP001161691">
    <property type="component" value="Unassembled WGS sequence"/>
</dbReference>
<dbReference type="SUPFAM" id="SSF81301">
    <property type="entry name" value="Nucleotidyltransferase"/>
    <property type="match status" value="1"/>
</dbReference>
<dbReference type="CDD" id="cd05398">
    <property type="entry name" value="NT_ClassII-CCAase"/>
    <property type="match status" value="1"/>
</dbReference>
<keyword evidence="4" id="KW-0548">Nucleotidyltransferase</keyword>
<feature type="domain" description="CCA-adding enzyme C-terminal" evidence="12">
    <location>
        <begin position="278"/>
        <end position="432"/>
    </location>
</feature>
<dbReference type="Gene3D" id="1.10.246.80">
    <property type="match status" value="1"/>
</dbReference>
<keyword evidence="3" id="KW-0819">tRNA processing</keyword>
<dbReference type="Gene3D" id="3.30.460.10">
    <property type="entry name" value="Beta Polymerase, domain 2"/>
    <property type="match status" value="1"/>
</dbReference>
<dbReference type="RefSeq" id="WP_282908437.1">
    <property type="nucleotide sequence ID" value="NZ_JAGRPV010000001.1"/>
</dbReference>
<dbReference type="Pfam" id="PF12627">
    <property type="entry name" value="PolyA_pol_RNAbd"/>
    <property type="match status" value="1"/>
</dbReference>
<feature type="domain" description="tRNA nucleotidyltransferase/poly(A) polymerase RNA and SrmB- binding" evidence="11">
    <location>
        <begin position="172"/>
        <end position="223"/>
    </location>
</feature>
<evidence type="ECO:0000256" key="3">
    <source>
        <dbReference type="ARBA" id="ARBA00022694"/>
    </source>
</evidence>
<evidence type="ECO:0000256" key="7">
    <source>
        <dbReference type="ARBA" id="ARBA00022842"/>
    </source>
</evidence>
<comment type="caution">
    <text evidence="13">The sequence shown here is derived from an EMBL/GenBank/DDBJ whole genome shotgun (WGS) entry which is preliminary data.</text>
</comment>
<organism evidence="13 14">
    <name type="scientific">Cohnella hashimotonis</name>
    <dbReference type="NCBI Taxonomy" id="2826895"/>
    <lineage>
        <taxon>Bacteria</taxon>
        <taxon>Bacillati</taxon>
        <taxon>Bacillota</taxon>
        <taxon>Bacilli</taxon>
        <taxon>Bacillales</taxon>
        <taxon>Paenibacillaceae</taxon>
        <taxon>Cohnella</taxon>
    </lineage>
</organism>
<evidence type="ECO:0000256" key="4">
    <source>
        <dbReference type="ARBA" id="ARBA00022695"/>
    </source>
</evidence>
<reference evidence="13" key="1">
    <citation type="submission" date="2023-04" db="EMBL/GenBank/DDBJ databases">
        <title>Comparative genomic analysis of Cohnella hashimotonis sp. nov., isolated from the International Space Station.</title>
        <authorList>
            <person name="Venkateswaran K."/>
            <person name="Simpson A."/>
        </authorList>
    </citation>
    <scope>NUCLEOTIDE SEQUENCE</scope>
    <source>
        <strain evidence="13">F6_2S_P_1</strain>
    </source>
</reference>
<dbReference type="Pfam" id="PF01743">
    <property type="entry name" value="PolyA_pol"/>
    <property type="match status" value="1"/>
</dbReference>
<feature type="domain" description="Poly A polymerase head" evidence="10">
    <location>
        <begin position="25"/>
        <end position="145"/>
    </location>
</feature>